<evidence type="ECO:0000313" key="2">
    <source>
        <dbReference type="Proteomes" id="UP000770717"/>
    </source>
</evidence>
<name>A0A8J6EZA2_ELECQ</name>
<accession>A0A8J6EZA2</accession>
<sequence length="93" mass="11061">MVRRSPFLQHRESITGPLSTTSICPNSPMNNILHTDVIYLKINDFSMRMRNYTLHHYPEQHSQFCWLLLKTAGKFMYRHTTKLKGGPILQWER</sequence>
<organism evidence="1 2">
    <name type="scientific">Eleutherodactylus coqui</name>
    <name type="common">Puerto Rican coqui</name>
    <dbReference type="NCBI Taxonomy" id="57060"/>
    <lineage>
        <taxon>Eukaryota</taxon>
        <taxon>Metazoa</taxon>
        <taxon>Chordata</taxon>
        <taxon>Craniata</taxon>
        <taxon>Vertebrata</taxon>
        <taxon>Euteleostomi</taxon>
        <taxon>Amphibia</taxon>
        <taxon>Batrachia</taxon>
        <taxon>Anura</taxon>
        <taxon>Neobatrachia</taxon>
        <taxon>Hyloidea</taxon>
        <taxon>Eleutherodactylidae</taxon>
        <taxon>Eleutherodactylinae</taxon>
        <taxon>Eleutherodactylus</taxon>
        <taxon>Eleutherodactylus</taxon>
    </lineage>
</organism>
<protein>
    <submittedName>
        <fullName evidence="1">Uncharacterized protein</fullName>
    </submittedName>
</protein>
<dbReference type="Proteomes" id="UP000770717">
    <property type="component" value="Unassembled WGS sequence"/>
</dbReference>
<gene>
    <name evidence="1" type="ORF">GDO78_013089</name>
</gene>
<comment type="caution">
    <text evidence="1">The sequence shown here is derived from an EMBL/GenBank/DDBJ whole genome shotgun (WGS) entry which is preliminary data.</text>
</comment>
<dbReference type="AlphaFoldDB" id="A0A8J6EZA2"/>
<proteinExistence type="predicted"/>
<evidence type="ECO:0000313" key="1">
    <source>
        <dbReference type="EMBL" id="KAG9477913.1"/>
    </source>
</evidence>
<dbReference type="EMBL" id="WNTK01000009">
    <property type="protein sequence ID" value="KAG9477913.1"/>
    <property type="molecule type" value="Genomic_DNA"/>
</dbReference>
<keyword evidence="2" id="KW-1185">Reference proteome</keyword>
<reference evidence="1" key="1">
    <citation type="thesis" date="2020" institute="ProQuest LLC" country="789 East Eisenhower Parkway, Ann Arbor, MI, USA">
        <title>Comparative Genomics and Chromosome Evolution.</title>
        <authorList>
            <person name="Mudd A.B."/>
        </authorList>
    </citation>
    <scope>NUCLEOTIDE SEQUENCE</scope>
    <source>
        <strain evidence="1">HN-11 Male</strain>
        <tissue evidence="1">Kidney and liver</tissue>
    </source>
</reference>